<proteinExistence type="predicted"/>
<dbReference type="KEGG" id="vg:29080411"/>
<accession>A0A1B3AYI9</accession>
<name>A0A1B3AYI9_9CAUD</name>
<reference evidence="2" key="1">
    <citation type="submission" date="2016-07" db="EMBL/GenBank/DDBJ databases">
        <authorList>
            <person name="Florea S."/>
            <person name="Webb J.S."/>
            <person name="Jaromczyk J."/>
            <person name="Schardl C.L."/>
        </authorList>
    </citation>
    <scope>NUCLEOTIDE SEQUENCE [LARGE SCALE GENOMIC DNA]</scope>
</reference>
<gene>
    <name evidence="1" type="primary">147</name>
    <name evidence="1" type="ORF">SEA_BANTAM_147</name>
</gene>
<protein>
    <submittedName>
        <fullName evidence="1">Uncharacterized protein</fullName>
    </submittedName>
</protein>
<dbReference type="Proteomes" id="UP000202170">
    <property type="component" value="Segment"/>
</dbReference>
<organism evidence="1 2">
    <name type="scientific">Gordonia phage Bantam</name>
    <dbReference type="NCBI Taxonomy" id="1887641"/>
    <lineage>
        <taxon>Viruses</taxon>
        <taxon>Duplodnaviria</taxon>
        <taxon>Heunggongvirae</taxon>
        <taxon>Uroviricota</taxon>
        <taxon>Caudoviricetes</taxon>
        <taxon>Bantamvirus</taxon>
        <taxon>Bantamvirus bantam</taxon>
    </lineage>
</organism>
<keyword evidence="2" id="KW-1185">Reference proteome</keyword>
<dbReference type="EMBL" id="KX557272">
    <property type="protein sequence ID" value="AOE43836.1"/>
    <property type="molecule type" value="Genomic_DNA"/>
</dbReference>
<sequence length="95" mass="10959">MTHIDELANWNPAETLAIFADEILELRDHTELIRERHDRRADTTAVIEELIEMLLNRGNFETLFDELALAGHVAAHRKKNTYRSPMCAELGCKEN</sequence>
<dbReference type="GeneID" id="29080411"/>
<evidence type="ECO:0000313" key="1">
    <source>
        <dbReference type="EMBL" id="AOE43836.1"/>
    </source>
</evidence>
<dbReference type="RefSeq" id="YP_009287615.1">
    <property type="nucleotide sequence ID" value="NC_031074.1"/>
</dbReference>
<evidence type="ECO:0000313" key="2">
    <source>
        <dbReference type="Proteomes" id="UP000202170"/>
    </source>
</evidence>